<reference evidence="2" key="1">
    <citation type="submission" date="2020-05" db="EMBL/GenBank/DDBJ databases">
        <title>Genomic Encyclopedia of Type Strains, Phase IV (KMG-V): Genome sequencing to study the core and pangenomes of soil and plant-associated prokaryotes.</title>
        <authorList>
            <person name="Whitman W."/>
        </authorList>
    </citation>
    <scope>NUCLEOTIDE SEQUENCE</scope>
    <source>
        <strain evidence="2">16F</strain>
    </source>
</reference>
<organism evidence="2 3">
    <name type="scientific">Frigoriflavimonas asaccharolytica</name>
    <dbReference type="NCBI Taxonomy" id="2735899"/>
    <lineage>
        <taxon>Bacteria</taxon>
        <taxon>Pseudomonadati</taxon>
        <taxon>Bacteroidota</taxon>
        <taxon>Flavobacteriia</taxon>
        <taxon>Flavobacteriales</taxon>
        <taxon>Weeksellaceae</taxon>
        <taxon>Frigoriflavimonas</taxon>
    </lineage>
</organism>
<dbReference type="CDD" id="cd00038">
    <property type="entry name" value="CAP_ED"/>
    <property type="match status" value="1"/>
</dbReference>
<dbReference type="Pfam" id="PF00027">
    <property type="entry name" value="cNMP_binding"/>
    <property type="match status" value="1"/>
</dbReference>
<dbReference type="Proteomes" id="UP000610746">
    <property type="component" value="Unassembled WGS sequence"/>
</dbReference>
<dbReference type="PROSITE" id="PS50042">
    <property type="entry name" value="CNMP_BINDING_3"/>
    <property type="match status" value="1"/>
</dbReference>
<dbReference type="InterPro" id="IPR014710">
    <property type="entry name" value="RmlC-like_jellyroll"/>
</dbReference>
<dbReference type="InterPro" id="IPR000595">
    <property type="entry name" value="cNMP-bd_dom"/>
</dbReference>
<dbReference type="EMBL" id="JABSNO010000004">
    <property type="protein sequence ID" value="NRS91679.1"/>
    <property type="molecule type" value="Genomic_DNA"/>
</dbReference>
<sequence length="196" mass="23511">MSIDKIFKKVAIELPQSDKNLIQKYFTFSKYRRNDILINDKEDCSKMYFIYKGALRIFYFTINGLECTRKFGLEGEFCTNLISFTRQNKNVENIECLEDCLLYYITRENFYLILSQSPNLTHLYSKILEKTVKFNIDRFQFMTTLNEKQRVIKCLQEFSEINRRVKDKTIATYLNVTPQYFSKIKAEYFKNKKTSP</sequence>
<dbReference type="RefSeq" id="WP_173778303.1">
    <property type="nucleotide sequence ID" value="NZ_JABSNO010000004.1"/>
</dbReference>
<name>A0A8J8G8Y8_9FLAO</name>
<evidence type="ECO:0000313" key="3">
    <source>
        <dbReference type="Proteomes" id="UP000610746"/>
    </source>
</evidence>
<evidence type="ECO:0000313" key="2">
    <source>
        <dbReference type="EMBL" id="NRS91679.1"/>
    </source>
</evidence>
<evidence type="ECO:0000259" key="1">
    <source>
        <dbReference type="PROSITE" id="PS50042"/>
    </source>
</evidence>
<protein>
    <submittedName>
        <fullName evidence="2">CRP-like cAMP-binding protein</fullName>
    </submittedName>
</protein>
<keyword evidence="3" id="KW-1185">Reference proteome</keyword>
<feature type="domain" description="Cyclic nucleotide-binding" evidence="1">
    <location>
        <begin position="31"/>
        <end position="131"/>
    </location>
</feature>
<comment type="caution">
    <text evidence="2">The sequence shown here is derived from an EMBL/GenBank/DDBJ whole genome shotgun (WGS) entry which is preliminary data.</text>
</comment>
<proteinExistence type="predicted"/>
<accession>A0A8J8G8Y8</accession>
<gene>
    <name evidence="2" type="ORF">HNQ03_000746</name>
</gene>
<dbReference type="Gene3D" id="2.60.120.10">
    <property type="entry name" value="Jelly Rolls"/>
    <property type="match status" value="1"/>
</dbReference>
<dbReference type="SUPFAM" id="SSF51206">
    <property type="entry name" value="cAMP-binding domain-like"/>
    <property type="match status" value="1"/>
</dbReference>
<dbReference type="AlphaFoldDB" id="A0A8J8G8Y8"/>
<dbReference type="InterPro" id="IPR018490">
    <property type="entry name" value="cNMP-bd_dom_sf"/>
</dbReference>